<keyword evidence="2" id="KW-1185">Reference proteome</keyword>
<accession>M5FXP5</accession>
<evidence type="ECO:0000313" key="1">
    <source>
        <dbReference type="EMBL" id="EJU02801.1"/>
    </source>
</evidence>
<dbReference type="EMBL" id="JH795861">
    <property type="protein sequence ID" value="EJU02801.1"/>
    <property type="molecule type" value="Genomic_DNA"/>
</dbReference>
<protein>
    <submittedName>
        <fullName evidence="1">Uncharacterized protein</fullName>
    </submittedName>
</protein>
<dbReference type="OrthoDB" id="3413923at2759"/>
<gene>
    <name evidence="1" type="ORF">DACRYDRAFT_106856</name>
</gene>
<proteinExistence type="predicted"/>
<dbReference type="GeneID" id="63683415"/>
<dbReference type="AlphaFoldDB" id="M5FXP5"/>
<dbReference type="RefSeq" id="XP_040629695.1">
    <property type="nucleotide sequence ID" value="XM_040768353.1"/>
</dbReference>
<dbReference type="HOGENOM" id="CLU_1023156_0_0_1"/>
<evidence type="ECO:0000313" key="2">
    <source>
        <dbReference type="Proteomes" id="UP000030653"/>
    </source>
</evidence>
<organism evidence="1 2">
    <name type="scientific">Dacryopinax primogenitus (strain DJM 731)</name>
    <name type="common">Brown rot fungus</name>
    <dbReference type="NCBI Taxonomy" id="1858805"/>
    <lineage>
        <taxon>Eukaryota</taxon>
        <taxon>Fungi</taxon>
        <taxon>Dikarya</taxon>
        <taxon>Basidiomycota</taxon>
        <taxon>Agaricomycotina</taxon>
        <taxon>Dacrymycetes</taxon>
        <taxon>Dacrymycetales</taxon>
        <taxon>Dacrymycetaceae</taxon>
        <taxon>Dacryopinax</taxon>
    </lineage>
</organism>
<sequence length="272" mass="30015">MAIWMQHDVCAALSRPSHARSYVMSVRLARMIGSDISIEPITLFTSEPGHALLHCDAVTISDGTRNIIISQKYSSLSFVLQVLWNVDTTMVDAVEALESPTIAVSTNKRHITEEKRDLPALQRAITMIKWGICMRQCPSPSLRRGTLSRMLVAEDRLPDTYRVDIEDVARQYYKFPDGGLQALLCGADVPGIPQVVAFSVGRTIRGANVDKYTLLPGEKLRLADPTIDLERCTLNRDNLYADFATALDLAAVEGIDPTGVTLALKRFGISLL</sequence>
<reference evidence="1 2" key="1">
    <citation type="journal article" date="2012" name="Science">
        <title>The Paleozoic origin of enzymatic lignin decomposition reconstructed from 31 fungal genomes.</title>
        <authorList>
            <person name="Floudas D."/>
            <person name="Binder M."/>
            <person name="Riley R."/>
            <person name="Barry K."/>
            <person name="Blanchette R.A."/>
            <person name="Henrissat B."/>
            <person name="Martinez A.T."/>
            <person name="Otillar R."/>
            <person name="Spatafora J.W."/>
            <person name="Yadav J.S."/>
            <person name="Aerts A."/>
            <person name="Benoit I."/>
            <person name="Boyd A."/>
            <person name="Carlson A."/>
            <person name="Copeland A."/>
            <person name="Coutinho P.M."/>
            <person name="de Vries R.P."/>
            <person name="Ferreira P."/>
            <person name="Findley K."/>
            <person name="Foster B."/>
            <person name="Gaskell J."/>
            <person name="Glotzer D."/>
            <person name="Gorecki P."/>
            <person name="Heitman J."/>
            <person name="Hesse C."/>
            <person name="Hori C."/>
            <person name="Igarashi K."/>
            <person name="Jurgens J.A."/>
            <person name="Kallen N."/>
            <person name="Kersten P."/>
            <person name="Kohler A."/>
            <person name="Kuees U."/>
            <person name="Kumar T.K.A."/>
            <person name="Kuo A."/>
            <person name="LaButti K."/>
            <person name="Larrondo L.F."/>
            <person name="Lindquist E."/>
            <person name="Ling A."/>
            <person name="Lombard V."/>
            <person name="Lucas S."/>
            <person name="Lundell T."/>
            <person name="Martin R."/>
            <person name="McLaughlin D.J."/>
            <person name="Morgenstern I."/>
            <person name="Morin E."/>
            <person name="Murat C."/>
            <person name="Nagy L.G."/>
            <person name="Nolan M."/>
            <person name="Ohm R.A."/>
            <person name="Patyshakuliyeva A."/>
            <person name="Rokas A."/>
            <person name="Ruiz-Duenas F.J."/>
            <person name="Sabat G."/>
            <person name="Salamov A."/>
            <person name="Samejima M."/>
            <person name="Schmutz J."/>
            <person name="Slot J.C."/>
            <person name="St John F."/>
            <person name="Stenlid J."/>
            <person name="Sun H."/>
            <person name="Sun S."/>
            <person name="Syed K."/>
            <person name="Tsang A."/>
            <person name="Wiebenga A."/>
            <person name="Young D."/>
            <person name="Pisabarro A."/>
            <person name="Eastwood D.C."/>
            <person name="Martin F."/>
            <person name="Cullen D."/>
            <person name="Grigoriev I.V."/>
            <person name="Hibbett D.S."/>
        </authorList>
    </citation>
    <scope>NUCLEOTIDE SEQUENCE [LARGE SCALE GENOMIC DNA]</scope>
    <source>
        <strain evidence="1 2">DJM-731 SS1</strain>
    </source>
</reference>
<dbReference type="Proteomes" id="UP000030653">
    <property type="component" value="Unassembled WGS sequence"/>
</dbReference>
<name>M5FXP5_DACPD</name>